<evidence type="ECO:0000256" key="6">
    <source>
        <dbReference type="PIRSR" id="PIRSR036492-1"/>
    </source>
</evidence>
<dbReference type="Gene3D" id="3.40.605.10">
    <property type="entry name" value="Aldehyde Dehydrogenase, Chain A, domain 1"/>
    <property type="match status" value="1"/>
</dbReference>
<dbReference type="AlphaFoldDB" id="A0A6G1LKB0"/>
<evidence type="ECO:0000313" key="9">
    <source>
        <dbReference type="Proteomes" id="UP000799436"/>
    </source>
</evidence>
<evidence type="ECO:0000256" key="1">
    <source>
        <dbReference type="ARBA" id="ARBA00009986"/>
    </source>
</evidence>
<dbReference type="GO" id="GO:0004029">
    <property type="term" value="F:aldehyde dehydrogenase (NAD+) activity"/>
    <property type="evidence" value="ECO:0007669"/>
    <property type="project" value="TreeGrafter"/>
</dbReference>
<dbReference type="CDD" id="cd07135">
    <property type="entry name" value="ALDH_F14-YMR110C"/>
    <property type="match status" value="1"/>
</dbReference>
<dbReference type="InterPro" id="IPR016161">
    <property type="entry name" value="Ald_DH/histidinol_DH"/>
</dbReference>
<organism evidence="8 9">
    <name type="scientific">Teratosphaeria nubilosa</name>
    <dbReference type="NCBI Taxonomy" id="161662"/>
    <lineage>
        <taxon>Eukaryota</taxon>
        <taxon>Fungi</taxon>
        <taxon>Dikarya</taxon>
        <taxon>Ascomycota</taxon>
        <taxon>Pezizomycotina</taxon>
        <taxon>Dothideomycetes</taxon>
        <taxon>Dothideomycetidae</taxon>
        <taxon>Mycosphaerellales</taxon>
        <taxon>Teratosphaeriaceae</taxon>
        <taxon>Teratosphaeria</taxon>
    </lineage>
</organism>
<dbReference type="FunFam" id="3.40.309.10:FF:000025">
    <property type="entry name" value="Aldehyde dehydrogenase"/>
    <property type="match status" value="1"/>
</dbReference>
<dbReference type="SUPFAM" id="SSF53720">
    <property type="entry name" value="ALDH-like"/>
    <property type="match status" value="1"/>
</dbReference>
<dbReference type="InterPro" id="IPR016162">
    <property type="entry name" value="Ald_DH_N"/>
</dbReference>
<dbReference type="PANTHER" id="PTHR43570:SF11">
    <property type="entry name" value="ALDEHYDE DEHYDROGENASE"/>
    <property type="match status" value="1"/>
</dbReference>
<name>A0A6G1LKB0_9PEZI</name>
<dbReference type="GO" id="GO:0005737">
    <property type="term" value="C:cytoplasm"/>
    <property type="evidence" value="ECO:0007669"/>
    <property type="project" value="TreeGrafter"/>
</dbReference>
<evidence type="ECO:0000256" key="2">
    <source>
        <dbReference type="ARBA" id="ARBA00022746"/>
    </source>
</evidence>
<sequence>MIYLKMDDLPPFTHTPVDSIPQLHQKVVDTFATHKTRGVAYRLKQLRSFYWGLKDAEPALTEACKLDLGKSAYETYLTEIGWVLNDIVFMQKNLEKWVKDEKAEDISFTNKFVAPRIRKDPLGAVLIIGAYNFPVQLSLGPLVGAIAAGCTAVLKPSENAPNAARVMQHVMEQSLDPEAYGCVQGAIPETTALLEKKWDKIFYTGNATVGTIIAKKAAETLTPVTLELGGRNPAIVTRNADVKLAARRLLWAKIMNAGQICVSQNYILVDKEVLPGFIDQLKAAFAEFQPGGARNDEGYGKIVNERQWSRLVKMLESTQGKVLIGGKTDRSTLFFEPTVVQVNSPDDPLLADESFGPLIPILAVDNLDEAIRIANKVHATPLGLYPFGSKADTNKILSQTRSGGVSINDAFFHASIPTLAFGGVGDSGQGAYRGKASFDTFTHRRSVTSTPGWIEGMLAVRYPPYTDAKLKQVKKMQELKPNFDRSGKPTGGLIWWALGLGGKSKVSGFARWLVVGVLAVVVRMYRTKQGA</sequence>
<gene>
    <name evidence="8" type="ORF">EJ03DRAFT_324053</name>
</gene>
<comment type="similarity">
    <text evidence="1 5">Belongs to the aldehyde dehydrogenase family.</text>
</comment>
<dbReference type="Proteomes" id="UP000799436">
    <property type="component" value="Unassembled WGS sequence"/>
</dbReference>
<dbReference type="GO" id="GO:0006081">
    <property type="term" value="P:aldehyde metabolic process"/>
    <property type="evidence" value="ECO:0007669"/>
    <property type="project" value="InterPro"/>
</dbReference>
<dbReference type="PANTHER" id="PTHR43570">
    <property type="entry name" value="ALDEHYDE DEHYDROGENASE"/>
    <property type="match status" value="1"/>
</dbReference>
<keyword evidence="2" id="KW-0125">Carotenoid biosynthesis</keyword>
<keyword evidence="3 5" id="KW-0560">Oxidoreductase</keyword>
<dbReference type="InterPro" id="IPR012394">
    <property type="entry name" value="Aldehyde_DH_NAD(P)"/>
</dbReference>
<evidence type="ECO:0000259" key="7">
    <source>
        <dbReference type="Pfam" id="PF00171"/>
    </source>
</evidence>
<dbReference type="PIRSF" id="PIRSF036492">
    <property type="entry name" value="ALDH"/>
    <property type="match status" value="1"/>
</dbReference>
<dbReference type="Pfam" id="PF00171">
    <property type="entry name" value="Aldedh"/>
    <property type="match status" value="1"/>
</dbReference>
<dbReference type="EMBL" id="ML995812">
    <property type="protein sequence ID" value="KAF2773002.1"/>
    <property type="molecule type" value="Genomic_DNA"/>
</dbReference>
<dbReference type="OrthoDB" id="440325at2759"/>
<dbReference type="InterPro" id="IPR016163">
    <property type="entry name" value="Ald_DH_C"/>
</dbReference>
<evidence type="ECO:0000256" key="4">
    <source>
        <dbReference type="ARBA" id="ARBA00023027"/>
    </source>
</evidence>
<reference evidence="8" key="1">
    <citation type="journal article" date="2020" name="Stud. Mycol.">
        <title>101 Dothideomycetes genomes: a test case for predicting lifestyles and emergence of pathogens.</title>
        <authorList>
            <person name="Haridas S."/>
            <person name="Albert R."/>
            <person name="Binder M."/>
            <person name="Bloem J."/>
            <person name="Labutti K."/>
            <person name="Salamov A."/>
            <person name="Andreopoulos B."/>
            <person name="Baker S."/>
            <person name="Barry K."/>
            <person name="Bills G."/>
            <person name="Bluhm B."/>
            <person name="Cannon C."/>
            <person name="Castanera R."/>
            <person name="Culley D."/>
            <person name="Daum C."/>
            <person name="Ezra D."/>
            <person name="Gonzalez J."/>
            <person name="Henrissat B."/>
            <person name="Kuo A."/>
            <person name="Liang C."/>
            <person name="Lipzen A."/>
            <person name="Lutzoni F."/>
            <person name="Magnuson J."/>
            <person name="Mondo S."/>
            <person name="Nolan M."/>
            <person name="Ohm R."/>
            <person name="Pangilinan J."/>
            <person name="Park H.-J."/>
            <person name="Ramirez L."/>
            <person name="Alfaro M."/>
            <person name="Sun H."/>
            <person name="Tritt A."/>
            <person name="Yoshinaga Y."/>
            <person name="Zwiers L.-H."/>
            <person name="Turgeon B."/>
            <person name="Goodwin S."/>
            <person name="Spatafora J."/>
            <person name="Crous P."/>
            <person name="Grigoriev I."/>
        </authorList>
    </citation>
    <scope>NUCLEOTIDE SEQUENCE</scope>
    <source>
        <strain evidence="8">CBS 116005</strain>
    </source>
</reference>
<feature type="domain" description="Aldehyde dehydrogenase" evidence="7">
    <location>
        <begin position="29"/>
        <end position="447"/>
    </location>
</feature>
<keyword evidence="9" id="KW-1185">Reference proteome</keyword>
<keyword evidence="4" id="KW-0520">NAD</keyword>
<feature type="active site" evidence="6">
    <location>
        <position position="261"/>
    </location>
</feature>
<dbReference type="InterPro" id="IPR015590">
    <property type="entry name" value="Aldehyde_DH_dom"/>
</dbReference>
<evidence type="ECO:0000256" key="5">
    <source>
        <dbReference type="PIRNR" id="PIRNR036492"/>
    </source>
</evidence>
<dbReference type="Gene3D" id="3.40.309.10">
    <property type="entry name" value="Aldehyde Dehydrogenase, Chain A, domain 2"/>
    <property type="match status" value="1"/>
</dbReference>
<dbReference type="FunFam" id="3.40.605.10:FF:000004">
    <property type="entry name" value="Aldehyde dehydrogenase"/>
    <property type="match status" value="1"/>
</dbReference>
<dbReference type="GO" id="GO:0016117">
    <property type="term" value="P:carotenoid biosynthetic process"/>
    <property type="evidence" value="ECO:0007669"/>
    <property type="project" value="UniProtKB-KW"/>
</dbReference>
<accession>A0A6G1LKB0</accession>
<proteinExistence type="inferred from homology"/>
<evidence type="ECO:0000313" key="8">
    <source>
        <dbReference type="EMBL" id="KAF2773002.1"/>
    </source>
</evidence>
<feature type="active site" evidence="6">
    <location>
        <position position="227"/>
    </location>
</feature>
<evidence type="ECO:0000256" key="3">
    <source>
        <dbReference type="ARBA" id="ARBA00023002"/>
    </source>
</evidence>
<protein>
    <recommendedName>
        <fullName evidence="5">Aldehyde dehydrogenase</fullName>
    </recommendedName>
</protein>